<dbReference type="Proteomes" id="UP000587070">
    <property type="component" value="Unassembled WGS sequence"/>
</dbReference>
<dbReference type="RefSeq" id="WP_153117371.1">
    <property type="nucleotide sequence ID" value="NZ_JACIGE010000010.1"/>
</dbReference>
<keyword evidence="2" id="KW-1185">Reference proteome</keyword>
<organism evidence="1 2">
    <name type="scientific">Rhodocyclus tenuis</name>
    <name type="common">Rhodospirillum tenue</name>
    <dbReference type="NCBI Taxonomy" id="1066"/>
    <lineage>
        <taxon>Bacteria</taxon>
        <taxon>Pseudomonadati</taxon>
        <taxon>Pseudomonadota</taxon>
        <taxon>Betaproteobacteria</taxon>
        <taxon>Rhodocyclales</taxon>
        <taxon>Rhodocyclaceae</taxon>
        <taxon>Rhodocyclus</taxon>
    </lineage>
</organism>
<reference evidence="1 2" key="1">
    <citation type="submission" date="2020-08" db="EMBL/GenBank/DDBJ databases">
        <title>Genome sequencing of Purple Non-Sulfur Bacteria from various extreme environments.</title>
        <authorList>
            <person name="Mayer M."/>
        </authorList>
    </citation>
    <scope>NUCLEOTIDE SEQUENCE [LARGE SCALE GENOMIC DNA]</scope>
    <source>
        <strain evidence="1 2">2761</strain>
    </source>
</reference>
<comment type="caution">
    <text evidence="1">The sequence shown here is derived from an EMBL/GenBank/DDBJ whole genome shotgun (WGS) entry which is preliminary data.</text>
</comment>
<sequence>MSYLGEVREAIAVLLRGIPDIGRVHDYERYAKSLDELKSLYVAEISGAPQLRGWFVRRTGATESEPFVGRRDVRHAWEIRGYMALADAMASEKAFDELIEEVRDGFRADNTLGGVVTSVAPDGEQIALVESGPVLFAGVLCHGGRLRFTTQSVFE</sequence>
<protein>
    <submittedName>
        <fullName evidence="1">Uncharacterized protein</fullName>
    </submittedName>
</protein>
<proteinExistence type="predicted"/>
<name>A0A840G961_RHOTE</name>
<evidence type="ECO:0000313" key="1">
    <source>
        <dbReference type="EMBL" id="MBB4248386.1"/>
    </source>
</evidence>
<dbReference type="AlphaFoldDB" id="A0A840G961"/>
<dbReference type="OrthoDB" id="7376577at2"/>
<evidence type="ECO:0000313" key="2">
    <source>
        <dbReference type="Proteomes" id="UP000587070"/>
    </source>
</evidence>
<accession>A0A840G961</accession>
<dbReference type="EMBL" id="JACIGE010000010">
    <property type="protein sequence ID" value="MBB4248386.1"/>
    <property type="molecule type" value="Genomic_DNA"/>
</dbReference>
<gene>
    <name evidence="1" type="ORF">GGD90_002778</name>
</gene>